<organism evidence="1 2">
    <name type="scientific">Bartonella callosciuri</name>
    <dbReference type="NCBI Taxonomy" id="686223"/>
    <lineage>
        <taxon>Bacteria</taxon>
        <taxon>Pseudomonadati</taxon>
        <taxon>Pseudomonadota</taxon>
        <taxon>Alphaproteobacteria</taxon>
        <taxon>Hyphomicrobiales</taxon>
        <taxon>Bartonellaceae</taxon>
        <taxon>Bartonella</taxon>
    </lineage>
</organism>
<reference evidence="1 2" key="1">
    <citation type="submission" date="2020-08" db="EMBL/GenBank/DDBJ databases">
        <title>Genomic Encyclopedia of Type Strains, Phase IV (KMG-IV): sequencing the most valuable type-strain genomes for metagenomic binning, comparative biology and taxonomic classification.</title>
        <authorList>
            <person name="Goeker M."/>
        </authorList>
    </citation>
    <scope>NUCLEOTIDE SEQUENCE [LARGE SCALE GENOMIC DNA]</scope>
    <source>
        <strain evidence="1 2">DSM 28538</strain>
    </source>
</reference>
<gene>
    <name evidence="1" type="ORF">HNQ69_000975</name>
</gene>
<sequence>MKAKGQVWDIGGPPKDIGSLIIRDRKPYKRST</sequence>
<dbReference type="Proteomes" id="UP000561417">
    <property type="component" value="Unassembled WGS sequence"/>
</dbReference>
<accession>A0A840NX73</accession>
<comment type="caution">
    <text evidence="1">The sequence shown here is derived from an EMBL/GenBank/DDBJ whole genome shotgun (WGS) entry which is preliminary data.</text>
</comment>
<name>A0A840NX73_9HYPH</name>
<evidence type="ECO:0000313" key="2">
    <source>
        <dbReference type="Proteomes" id="UP000561417"/>
    </source>
</evidence>
<protein>
    <submittedName>
        <fullName evidence="1">Uncharacterized protein</fullName>
    </submittedName>
</protein>
<evidence type="ECO:0000313" key="1">
    <source>
        <dbReference type="EMBL" id="MBB5073849.1"/>
    </source>
</evidence>
<keyword evidence="2" id="KW-1185">Reference proteome</keyword>
<dbReference type="EMBL" id="JACHIM010000003">
    <property type="protein sequence ID" value="MBB5073849.1"/>
    <property type="molecule type" value="Genomic_DNA"/>
</dbReference>
<proteinExistence type="predicted"/>
<dbReference type="AlphaFoldDB" id="A0A840NX73"/>